<dbReference type="Proteomes" id="UP000318141">
    <property type="component" value="Unassembled WGS sequence"/>
</dbReference>
<dbReference type="PROSITE" id="PS51257">
    <property type="entry name" value="PROKAR_LIPOPROTEIN"/>
    <property type="match status" value="1"/>
</dbReference>
<comment type="caution">
    <text evidence="1">The sequence shown here is derived from an EMBL/GenBank/DDBJ whole genome shotgun (WGS) entry which is preliminary data.</text>
</comment>
<dbReference type="EMBL" id="VLJN01000008">
    <property type="protein sequence ID" value="TWG87562.1"/>
    <property type="molecule type" value="Genomic_DNA"/>
</dbReference>
<dbReference type="AlphaFoldDB" id="A0A562BQY7"/>
<dbReference type="PIRSF" id="PIRSF028200">
    <property type="entry name" value="UCP028200"/>
    <property type="match status" value="1"/>
</dbReference>
<evidence type="ECO:0000313" key="2">
    <source>
        <dbReference type="Proteomes" id="UP000318141"/>
    </source>
</evidence>
<keyword evidence="2" id="KW-1185">Reference proteome</keyword>
<name>A0A562BQY7_9BURK</name>
<accession>A0A562BQY7</accession>
<organism evidence="1 2">
    <name type="scientific">Cupriavidus gilardii J11</name>
    <dbReference type="NCBI Taxonomy" id="936133"/>
    <lineage>
        <taxon>Bacteria</taxon>
        <taxon>Pseudomonadati</taxon>
        <taxon>Pseudomonadota</taxon>
        <taxon>Betaproteobacteria</taxon>
        <taxon>Burkholderiales</taxon>
        <taxon>Burkholderiaceae</taxon>
        <taxon>Cupriavidus</taxon>
    </lineage>
</organism>
<evidence type="ECO:0000313" key="1">
    <source>
        <dbReference type="EMBL" id="TWG87562.1"/>
    </source>
</evidence>
<reference evidence="1 2" key="1">
    <citation type="submission" date="2019-07" db="EMBL/GenBank/DDBJ databases">
        <title>Genome sequencing of lignin-degrading bacterial isolates.</title>
        <authorList>
            <person name="Gladden J."/>
        </authorList>
    </citation>
    <scope>NUCLEOTIDE SEQUENCE [LARGE SCALE GENOMIC DNA]</scope>
    <source>
        <strain evidence="1 2">J11</strain>
    </source>
</reference>
<evidence type="ECO:0008006" key="3">
    <source>
        <dbReference type="Google" id="ProtNLM"/>
    </source>
</evidence>
<dbReference type="InterPro" id="IPR016875">
    <property type="entry name" value="UCP028200"/>
</dbReference>
<gene>
    <name evidence="1" type="ORF">L602_001600000430</name>
</gene>
<sequence>MGGIRRLLAVAQIHNVRWRELIAGSVLVLLTACNAMKLGYQQGDHLAYWWIDNYVDVSDDQEAQTKDAIARFFAWHRREQLPEIATLLQRTKSEVQQPVSEAQLDRLRDDAQRLTRAAFDHAIPDVADLLLTLTPEQIRRMEDKFADGNRKYRKTFLSGDRQKRIDARYDKVMEWSRLIYGRFSREQEDAIRAAVVPVVDGAEARYAERIKRQQAWMALVRQVQAEHPPKARVIEMLQRFADQWQTPPGRERLVSYEKNNEAGLSLAAKIANMTTPEQKRHAVERLQGWIDDTRSLMRNAPRGTAGAPARAAN</sequence>
<protein>
    <recommendedName>
        <fullName evidence="3">Lipoprotein</fullName>
    </recommendedName>
</protein>
<dbReference type="Pfam" id="PF19795">
    <property type="entry name" value="DUF6279"/>
    <property type="match status" value="1"/>
</dbReference>
<proteinExistence type="predicted"/>